<comment type="subcellular location">
    <subcellularLocation>
        <location evidence="1">Cytoplasm</location>
    </subcellularLocation>
</comment>
<name>A0A8C0BZE7_9AVES</name>
<dbReference type="Ensembl" id="ENSBJAT00000024996.1">
    <property type="protein sequence ID" value="ENSBJAP00000024321.1"/>
    <property type="gene ID" value="ENSBJAG00000015615.1"/>
</dbReference>
<keyword evidence="4" id="KW-1185">Reference proteome</keyword>
<reference evidence="3" key="1">
    <citation type="submission" date="2025-08" db="UniProtKB">
        <authorList>
            <consortium name="Ensembl"/>
        </authorList>
    </citation>
    <scope>IDENTIFICATION</scope>
</reference>
<dbReference type="PANTHER" id="PTHR45418">
    <property type="entry name" value="CANCER/TESTIS ANTIGEN 55"/>
    <property type="match status" value="1"/>
</dbReference>
<accession>A0A8C0BZE7</accession>
<protein>
    <submittedName>
        <fullName evidence="3">Uncharacterized protein</fullName>
    </submittedName>
</protein>
<dbReference type="AlphaFoldDB" id="A0A8C0BZE7"/>
<evidence type="ECO:0000313" key="4">
    <source>
        <dbReference type="Proteomes" id="UP000694555"/>
    </source>
</evidence>
<keyword evidence="2" id="KW-0963">Cytoplasm</keyword>
<evidence type="ECO:0000313" key="3">
    <source>
        <dbReference type="Ensembl" id="ENSBJAP00000024321.1"/>
    </source>
</evidence>
<reference evidence="3" key="2">
    <citation type="submission" date="2025-09" db="UniProtKB">
        <authorList>
            <consortium name="Ensembl"/>
        </authorList>
    </citation>
    <scope>IDENTIFICATION</scope>
</reference>
<proteinExistence type="predicted"/>
<evidence type="ECO:0000256" key="1">
    <source>
        <dbReference type="ARBA" id="ARBA00004496"/>
    </source>
</evidence>
<dbReference type="Proteomes" id="UP000694555">
    <property type="component" value="Unplaced"/>
</dbReference>
<dbReference type="PANTHER" id="PTHR45418:SF1">
    <property type="entry name" value="CANCER_TESTIS ANTIGEN 55"/>
    <property type="match status" value="1"/>
</dbReference>
<sequence>LVNTIVVESNQSCYIWRALCLVLRFLHHSAQQYNLFTYFFNKGGLEVSRMTNFGTLKQGESKRMIIWIENKGSVPQSLISCRLAGWVKDKQFSLQIPQKCENSPEAYLSSFPINQENLSKAEINSYNDSGGTTYESLNNTSVMKNGVIPGTVKYVEQPIEHVKITGEIVIPPGGKTYIVIICTAVNPGHSRELLLLGFSDFTVGRYIEATVTNEEELLIAPVEPFSPRKPKIIAEPQPRKTTVVAPKYRRYCELDKKNNTYLIQQYQIEQYLFYNAHKENVKLGESVHVYTSLGVIVDDVILLSSRLKTLVCIP</sequence>
<evidence type="ECO:0000256" key="2">
    <source>
        <dbReference type="ARBA" id="ARBA00022490"/>
    </source>
</evidence>
<dbReference type="GO" id="GO:0005737">
    <property type="term" value="C:cytoplasm"/>
    <property type="evidence" value="ECO:0007669"/>
    <property type="project" value="UniProtKB-SubCell"/>
</dbReference>
<organism evidence="3 4">
    <name type="scientific">Buteo japonicus</name>
    <dbReference type="NCBI Taxonomy" id="224669"/>
    <lineage>
        <taxon>Eukaryota</taxon>
        <taxon>Metazoa</taxon>
        <taxon>Chordata</taxon>
        <taxon>Craniata</taxon>
        <taxon>Vertebrata</taxon>
        <taxon>Euteleostomi</taxon>
        <taxon>Archelosauria</taxon>
        <taxon>Archosauria</taxon>
        <taxon>Dinosauria</taxon>
        <taxon>Saurischia</taxon>
        <taxon>Theropoda</taxon>
        <taxon>Coelurosauria</taxon>
        <taxon>Aves</taxon>
        <taxon>Neognathae</taxon>
        <taxon>Neoaves</taxon>
        <taxon>Telluraves</taxon>
        <taxon>Accipitrimorphae</taxon>
        <taxon>Accipitriformes</taxon>
        <taxon>Accipitridae</taxon>
        <taxon>Accipitrinae</taxon>
        <taxon>Buteo</taxon>
    </lineage>
</organism>